<feature type="domain" description="Helicase ATP-binding" evidence="14">
    <location>
        <begin position="243"/>
        <end position="426"/>
    </location>
</feature>
<dbReference type="OrthoDB" id="448448at2759"/>
<keyword evidence="10" id="KW-0539">Nucleus</keyword>
<dbReference type="AlphaFoldDB" id="A0A835AZN5"/>
<dbReference type="PROSITE" id="PS00518">
    <property type="entry name" value="ZF_RING_1"/>
    <property type="match status" value="1"/>
</dbReference>
<dbReference type="GO" id="GO:0008270">
    <property type="term" value="F:zinc ion binding"/>
    <property type="evidence" value="ECO:0007669"/>
    <property type="project" value="UniProtKB-KW"/>
</dbReference>
<keyword evidence="5 11" id="KW-0863">Zinc-finger</keyword>
<keyword evidence="3" id="KW-0479">Metal-binding</keyword>
<dbReference type="InterPro" id="IPR027417">
    <property type="entry name" value="P-loop_NTPase"/>
</dbReference>
<proteinExistence type="inferred from homology"/>
<dbReference type="GO" id="GO:0006281">
    <property type="term" value="P:DNA repair"/>
    <property type="evidence" value="ECO:0007669"/>
    <property type="project" value="TreeGrafter"/>
</dbReference>
<gene>
    <name evidence="16" type="ORF">HU200_045889</name>
</gene>
<keyword evidence="8" id="KW-0862">Zinc</keyword>
<dbReference type="InterPro" id="IPR014905">
    <property type="entry name" value="HIRAN"/>
</dbReference>
<keyword evidence="6" id="KW-0378">Hydrolase</keyword>
<evidence type="ECO:0000256" key="6">
    <source>
        <dbReference type="ARBA" id="ARBA00022801"/>
    </source>
</evidence>
<keyword evidence="9" id="KW-0067">ATP-binding</keyword>
<dbReference type="PROSITE" id="PS51194">
    <property type="entry name" value="HELICASE_CTER"/>
    <property type="match status" value="1"/>
</dbReference>
<dbReference type="SUPFAM" id="SSF57850">
    <property type="entry name" value="RING/U-box"/>
    <property type="match status" value="1"/>
</dbReference>
<feature type="domain" description="RING-type" evidence="13">
    <location>
        <begin position="611"/>
        <end position="650"/>
    </location>
</feature>
<keyword evidence="7" id="KW-0347">Helicase</keyword>
<dbReference type="Gene3D" id="3.30.40.10">
    <property type="entry name" value="Zinc/RING finger domain, C3HC4 (zinc finger)"/>
    <property type="match status" value="1"/>
</dbReference>
<evidence type="ECO:0000256" key="1">
    <source>
        <dbReference type="ARBA" id="ARBA00004123"/>
    </source>
</evidence>
<evidence type="ECO:0000313" key="17">
    <source>
        <dbReference type="Proteomes" id="UP000636709"/>
    </source>
</evidence>
<dbReference type="InterPro" id="IPR014001">
    <property type="entry name" value="Helicase_ATP-bd"/>
</dbReference>
<dbReference type="SUPFAM" id="SSF52540">
    <property type="entry name" value="P-loop containing nucleoside triphosphate hydrolases"/>
    <property type="match status" value="2"/>
</dbReference>
<evidence type="ECO:0000259" key="15">
    <source>
        <dbReference type="PROSITE" id="PS51194"/>
    </source>
</evidence>
<dbReference type="PANTHER" id="PTHR45626:SF17">
    <property type="entry name" value="HELICASE-LIKE TRANSCRIPTION FACTOR"/>
    <property type="match status" value="1"/>
</dbReference>
<evidence type="ECO:0000256" key="10">
    <source>
        <dbReference type="ARBA" id="ARBA00023242"/>
    </source>
</evidence>
<evidence type="ECO:0000256" key="5">
    <source>
        <dbReference type="ARBA" id="ARBA00022771"/>
    </source>
</evidence>
<evidence type="ECO:0000256" key="4">
    <source>
        <dbReference type="ARBA" id="ARBA00022741"/>
    </source>
</evidence>
<dbReference type="InterPro" id="IPR038718">
    <property type="entry name" value="SNF2-like_sf"/>
</dbReference>
<comment type="subcellular location">
    <subcellularLocation>
        <location evidence="1">Nucleus</location>
    </subcellularLocation>
</comment>
<dbReference type="Gene3D" id="3.30.70.2330">
    <property type="match status" value="1"/>
</dbReference>
<feature type="compositionally biased region" description="Basic and acidic residues" evidence="12">
    <location>
        <begin position="665"/>
        <end position="681"/>
    </location>
</feature>
<dbReference type="Pfam" id="PF00176">
    <property type="entry name" value="SNF2-rel_dom"/>
    <property type="match status" value="1"/>
</dbReference>
<evidence type="ECO:0000259" key="13">
    <source>
        <dbReference type="PROSITE" id="PS50089"/>
    </source>
</evidence>
<dbReference type="GO" id="GO:0016818">
    <property type="term" value="F:hydrolase activity, acting on acid anhydrides, in phosphorus-containing anhydrides"/>
    <property type="evidence" value="ECO:0007669"/>
    <property type="project" value="InterPro"/>
</dbReference>
<dbReference type="SMART" id="SM00490">
    <property type="entry name" value="HELICc"/>
    <property type="match status" value="1"/>
</dbReference>
<dbReference type="SMART" id="SM00910">
    <property type="entry name" value="HIRAN"/>
    <property type="match status" value="1"/>
</dbReference>
<dbReference type="GO" id="GO:0004386">
    <property type="term" value="F:helicase activity"/>
    <property type="evidence" value="ECO:0007669"/>
    <property type="project" value="UniProtKB-KW"/>
</dbReference>
<reference evidence="16" key="1">
    <citation type="submission" date="2020-07" db="EMBL/GenBank/DDBJ databases">
        <title>Genome sequence and genetic diversity analysis of an under-domesticated orphan crop, white fonio (Digitaria exilis).</title>
        <authorList>
            <person name="Bennetzen J.L."/>
            <person name="Chen S."/>
            <person name="Ma X."/>
            <person name="Wang X."/>
            <person name="Yssel A.E.J."/>
            <person name="Chaluvadi S.R."/>
            <person name="Johnson M."/>
            <person name="Gangashetty P."/>
            <person name="Hamidou F."/>
            <person name="Sanogo M.D."/>
            <person name="Zwaenepoel A."/>
            <person name="Wallace J."/>
            <person name="Van De Peer Y."/>
            <person name="Van Deynze A."/>
        </authorList>
    </citation>
    <scope>NUCLEOTIDE SEQUENCE</scope>
    <source>
        <tissue evidence="16">Leaves</tissue>
    </source>
</reference>
<feature type="domain" description="Helicase C-terminal" evidence="15">
    <location>
        <begin position="684"/>
        <end position="852"/>
    </location>
</feature>
<dbReference type="InterPro" id="IPR001841">
    <property type="entry name" value="Znf_RING"/>
</dbReference>
<comment type="similarity">
    <text evidence="2">Belongs to the SNF2/RAD54 helicase family. RAD16 subfamily.</text>
</comment>
<dbReference type="PROSITE" id="PS50089">
    <property type="entry name" value="ZF_RING_2"/>
    <property type="match status" value="1"/>
</dbReference>
<dbReference type="Pfam" id="PF00271">
    <property type="entry name" value="Helicase_C"/>
    <property type="match status" value="1"/>
</dbReference>
<evidence type="ECO:0000256" key="9">
    <source>
        <dbReference type="ARBA" id="ARBA00022840"/>
    </source>
</evidence>
<accession>A0A835AZN5</accession>
<evidence type="ECO:0000256" key="3">
    <source>
        <dbReference type="ARBA" id="ARBA00022723"/>
    </source>
</evidence>
<dbReference type="Pfam" id="PF08797">
    <property type="entry name" value="HIRAN"/>
    <property type="match status" value="1"/>
</dbReference>
<dbReference type="InterPro" id="IPR001650">
    <property type="entry name" value="Helicase_C-like"/>
</dbReference>
<dbReference type="Pfam" id="PF13920">
    <property type="entry name" value="zf-C3HC4_3"/>
    <property type="match status" value="1"/>
</dbReference>
<evidence type="ECO:0000256" key="8">
    <source>
        <dbReference type="ARBA" id="ARBA00022833"/>
    </source>
</evidence>
<dbReference type="InterPro" id="IPR013083">
    <property type="entry name" value="Znf_RING/FYVE/PHD"/>
</dbReference>
<dbReference type="GO" id="GO:0008094">
    <property type="term" value="F:ATP-dependent activity, acting on DNA"/>
    <property type="evidence" value="ECO:0007669"/>
    <property type="project" value="TreeGrafter"/>
</dbReference>
<dbReference type="InterPro" id="IPR000330">
    <property type="entry name" value="SNF2_N"/>
</dbReference>
<dbReference type="InterPro" id="IPR050628">
    <property type="entry name" value="SNF2_RAD54_helicase_TF"/>
</dbReference>
<dbReference type="SMART" id="SM00487">
    <property type="entry name" value="DEXDc"/>
    <property type="match status" value="1"/>
</dbReference>
<name>A0A835AZN5_9POAL</name>
<dbReference type="Gene3D" id="3.40.50.10810">
    <property type="entry name" value="Tandem AAA-ATPase domain"/>
    <property type="match status" value="1"/>
</dbReference>
<feature type="region of interest" description="Disordered" evidence="12">
    <location>
        <begin position="663"/>
        <end position="682"/>
    </location>
</feature>
<dbReference type="Gene3D" id="3.40.50.300">
    <property type="entry name" value="P-loop containing nucleotide triphosphate hydrolases"/>
    <property type="match status" value="1"/>
</dbReference>
<dbReference type="Proteomes" id="UP000636709">
    <property type="component" value="Unassembled WGS sequence"/>
</dbReference>
<evidence type="ECO:0000256" key="12">
    <source>
        <dbReference type="SAM" id="MobiDB-lite"/>
    </source>
</evidence>
<dbReference type="PROSITE" id="PS51192">
    <property type="entry name" value="HELICASE_ATP_BIND_1"/>
    <property type="match status" value="1"/>
</dbReference>
<evidence type="ECO:0000259" key="14">
    <source>
        <dbReference type="PROSITE" id="PS51192"/>
    </source>
</evidence>
<keyword evidence="4" id="KW-0547">Nucleotide-binding</keyword>
<dbReference type="GO" id="GO:0005634">
    <property type="term" value="C:nucleus"/>
    <property type="evidence" value="ECO:0007669"/>
    <property type="project" value="UniProtKB-SubCell"/>
</dbReference>
<dbReference type="InterPro" id="IPR017907">
    <property type="entry name" value="Znf_RING_CS"/>
</dbReference>
<dbReference type="InterPro" id="IPR049730">
    <property type="entry name" value="SNF2/RAD54-like_C"/>
</dbReference>
<dbReference type="GO" id="GO:0003676">
    <property type="term" value="F:nucleic acid binding"/>
    <property type="evidence" value="ECO:0007669"/>
    <property type="project" value="InterPro"/>
</dbReference>
<comment type="caution">
    <text evidence="16">The sequence shown here is derived from an EMBL/GenBank/DDBJ whole genome shotgun (WGS) entry which is preliminary data.</text>
</comment>
<evidence type="ECO:0000313" key="16">
    <source>
        <dbReference type="EMBL" id="KAF8679125.1"/>
    </source>
</evidence>
<dbReference type="CDD" id="cd18793">
    <property type="entry name" value="SF2_C_SNF"/>
    <property type="match status" value="1"/>
</dbReference>
<dbReference type="PANTHER" id="PTHR45626">
    <property type="entry name" value="TRANSCRIPTION TERMINATION FACTOR 2-RELATED"/>
    <property type="match status" value="1"/>
</dbReference>
<evidence type="ECO:0000256" key="2">
    <source>
        <dbReference type="ARBA" id="ARBA00008438"/>
    </source>
</evidence>
<evidence type="ECO:0000256" key="7">
    <source>
        <dbReference type="ARBA" id="ARBA00022806"/>
    </source>
</evidence>
<dbReference type="EMBL" id="JACEFO010002125">
    <property type="protein sequence ID" value="KAF8679125.1"/>
    <property type="molecule type" value="Genomic_DNA"/>
</dbReference>
<evidence type="ECO:0000256" key="11">
    <source>
        <dbReference type="PROSITE-ProRule" id="PRU00175"/>
    </source>
</evidence>
<dbReference type="GO" id="GO:0005524">
    <property type="term" value="F:ATP binding"/>
    <property type="evidence" value="ECO:0007669"/>
    <property type="project" value="UniProtKB-KW"/>
</dbReference>
<sequence length="873" mass="96340">MAASSSLGGGGGSGGGAGDDDEPYLLGFIVTKIVGMRHYPRARIAGRENVGLVREPLNRYDGNAIAVRNSRGEQVGHLPASPVARTLAPLLDSGLLHALHGIVPRSNSKANFTPYSLPCQVHLFARPDDAAVVEAALEEAGIDLIHNDHPEFALSQSAAVMEQTKKTDREVDKLFSLVGGKKGKAPIQPMEAPRDVVLSELFEHQKEALGWMAHREESDDLPPFWEETEDGGFKNVLTNQSTGERPPPLKGGIFADDMGLGKTLTLLSLIGRTKARNVGVKMAKGAKRRKVKDAGEGPRPTLVVCPPSVFSSWVTQLEEHIELGSLKVYMYHGERTRDKKELLKYDIILTTYSILGTEFEQEDSPVKLIEWFRVILDEAHVIKNSTARQTKAVIALNAERRWVVTGTPIQNSSFDLYPLMAFLKFQPFSIKSYWQNLIQRPLENGNKAGLSRLQNLLGAISLRRIKEVDIGTKSMIELPPKTVLECYIDLSEEEREIYDQMELAGKDKMQEFGDRDSILRNYSTVLYFILRLRQLCVDVSLCPLDVKSWFPSNSLEGIPCVISCAPSWPLLGFTSPSATGCTVLFDTDVSKNPELLKKLASLVDDGDDFDCPICLSPPTKTVITSCTHIYCQTCIMKILKSSSSRCPICRRSLSKEDLFLAPEVKPSDEDGSGKQESDRPLSSKVQALLKLLKTSQNEDPLSKSVVFSQFKKMLILLEAPLKNAGFNILRLDGSMSMRKRLQVIREFAHGGPDSPTVLLASLKAAGAGVNLTAASTVYLLDPWWNPGVEEQAMGRVHRIGQKKEVKVVRLIVKDSIEERILSLQEKKKRLISSAFGKKGGKDDKEMRVEDLRMMLGIDGGRPVAGGRGSRLLG</sequence>
<organism evidence="16 17">
    <name type="scientific">Digitaria exilis</name>
    <dbReference type="NCBI Taxonomy" id="1010633"/>
    <lineage>
        <taxon>Eukaryota</taxon>
        <taxon>Viridiplantae</taxon>
        <taxon>Streptophyta</taxon>
        <taxon>Embryophyta</taxon>
        <taxon>Tracheophyta</taxon>
        <taxon>Spermatophyta</taxon>
        <taxon>Magnoliopsida</taxon>
        <taxon>Liliopsida</taxon>
        <taxon>Poales</taxon>
        <taxon>Poaceae</taxon>
        <taxon>PACMAD clade</taxon>
        <taxon>Panicoideae</taxon>
        <taxon>Panicodae</taxon>
        <taxon>Paniceae</taxon>
        <taxon>Anthephorinae</taxon>
        <taxon>Digitaria</taxon>
    </lineage>
</organism>
<protein>
    <submittedName>
        <fullName evidence="16">Uncharacterized protein</fullName>
    </submittedName>
</protein>
<dbReference type="SMART" id="SM00184">
    <property type="entry name" value="RING"/>
    <property type="match status" value="1"/>
</dbReference>
<keyword evidence="17" id="KW-1185">Reference proteome</keyword>